<comment type="caution">
    <text evidence="1">The sequence shown here is derived from an EMBL/GenBank/DDBJ whole genome shotgun (WGS) entry which is preliminary data.</text>
</comment>
<keyword evidence="3" id="KW-1185">Reference proteome</keyword>
<protein>
    <submittedName>
        <fullName evidence="1">Uncharacterized protein</fullName>
    </submittedName>
</protein>
<evidence type="ECO:0000313" key="2">
    <source>
        <dbReference type="EMBL" id="CAF4291909.1"/>
    </source>
</evidence>
<dbReference type="Gene3D" id="3.90.176.10">
    <property type="entry name" value="Toxin ADP-ribosyltransferase, Chain A, domain 1"/>
    <property type="match status" value="1"/>
</dbReference>
<organism evidence="1 3">
    <name type="scientific">Didymodactylos carnosus</name>
    <dbReference type="NCBI Taxonomy" id="1234261"/>
    <lineage>
        <taxon>Eukaryota</taxon>
        <taxon>Metazoa</taxon>
        <taxon>Spiralia</taxon>
        <taxon>Gnathifera</taxon>
        <taxon>Rotifera</taxon>
        <taxon>Eurotatoria</taxon>
        <taxon>Bdelloidea</taxon>
        <taxon>Philodinida</taxon>
        <taxon>Philodinidae</taxon>
        <taxon>Didymodactylos</taxon>
    </lineage>
</organism>
<dbReference type="EMBL" id="CAJNOQ010017360">
    <property type="protein sequence ID" value="CAF1397790.1"/>
    <property type="molecule type" value="Genomic_DNA"/>
</dbReference>
<gene>
    <name evidence="1" type="ORF">GPM918_LOCUS33114</name>
    <name evidence="2" type="ORF">SRO942_LOCUS33794</name>
</gene>
<feature type="non-terminal residue" evidence="1">
    <location>
        <position position="1"/>
    </location>
</feature>
<dbReference type="AlphaFoldDB" id="A0A815L2V9"/>
<evidence type="ECO:0000313" key="3">
    <source>
        <dbReference type="Proteomes" id="UP000663829"/>
    </source>
</evidence>
<accession>A0A815L2V9</accession>
<reference evidence="1" key="1">
    <citation type="submission" date="2021-02" db="EMBL/GenBank/DDBJ databases">
        <authorList>
            <person name="Nowell W R."/>
        </authorList>
    </citation>
    <scope>NUCLEOTIDE SEQUENCE</scope>
</reference>
<dbReference type="OrthoDB" id="10066880at2759"/>
<dbReference type="Proteomes" id="UP000681722">
    <property type="component" value="Unassembled WGS sequence"/>
</dbReference>
<evidence type="ECO:0000313" key="1">
    <source>
        <dbReference type="EMBL" id="CAF1397790.1"/>
    </source>
</evidence>
<dbReference type="SUPFAM" id="SSF56399">
    <property type="entry name" value="ADP-ribosylation"/>
    <property type="match status" value="1"/>
</dbReference>
<name>A0A815L2V9_9BILA</name>
<dbReference type="Proteomes" id="UP000663829">
    <property type="component" value="Unassembled WGS sequence"/>
</dbReference>
<proteinExistence type="predicted"/>
<dbReference type="EMBL" id="CAJOBC010082780">
    <property type="protein sequence ID" value="CAF4291909.1"/>
    <property type="molecule type" value="Genomic_DNA"/>
</dbReference>
<sequence>TTVYTSVILSSTLASTTTTVKLLINPLIHCDFDDDDHQCFTESADIIFTNGAIFAVNNNSIRAPTSDVASINDNDEQCLQYYYCFTNDKAYGQRIEVIVQPSDVTMNNKTIDEVTFTDIKSNRWYSRNITFSLRTTNYTIYFHFNVRNESTTGTIYFPIDEFKGSDFRIESNISKKYRDDEPPTGFGHYLFAAVIMNHPSIEYFRHTGTTNRGTNLSNTELAQYVPDARILTRSFLSTSKRIDAAFLYLQFDNPILRPVLCVYRIIQRHAGLAISKLSAVQDENEVLIVPFVAFRIVKVDLNRLNISSNRKASVIFLDKITVRDQKESMAYRSPDS</sequence>